<dbReference type="Proteomes" id="UP000708208">
    <property type="component" value="Unassembled WGS sequence"/>
</dbReference>
<evidence type="ECO:0000313" key="8">
    <source>
        <dbReference type="Proteomes" id="UP000708208"/>
    </source>
</evidence>
<keyword evidence="8" id="KW-1185">Reference proteome</keyword>
<evidence type="ECO:0000256" key="1">
    <source>
        <dbReference type="ARBA" id="ARBA00022670"/>
    </source>
</evidence>
<evidence type="ECO:0000256" key="3">
    <source>
        <dbReference type="ARBA" id="ARBA00022825"/>
    </source>
</evidence>
<dbReference type="InterPro" id="IPR000209">
    <property type="entry name" value="Peptidase_S8/S53_dom"/>
</dbReference>
<dbReference type="InterPro" id="IPR050131">
    <property type="entry name" value="Peptidase_S8_subtilisin-like"/>
</dbReference>
<feature type="domain" description="Peptidase S8/S53" evidence="6">
    <location>
        <begin position="171"/>
        <end position="420"/>
    </location>
</feature>
<name>A0A8J2LUD9_9HEXA</name>
<evidence type="ECO:0000256" key="5">
    <source>
        <dbReference type="SAM" id="SignalP"/>
    </source>
</evidence>
<dbReference type="PANTHER" id="PTHR43806">
    <property type="entry name" value="PEPTIDASE S8"/>
    <property type="match status" value="1"/>
</dbReference>
<evidence type="ECO:0000256" key="4">
    <source>
        <dbReference type="PROSITE-ProRule" id="PRU01240"/>
    </source>
</evidence>
<keyword evidence="1 4" id="KW-0645">Protease</keyword>
<gene>
    <name evidence="7" type="ORF">AFUS01_LOCUS45959</name>
</gene>
<protein>
    <recommendedName>
        <fullName evidence="6">Peptidase S8/S53 domain-containing protein</fullName>
    </recommendedName>
</protein>
<feature type="chain" id="PRO_5035214236" description="Peptidase S8/S53 domain-containing protein" evidence="5">
    <location>
        <begin position="19"/>
        <end position="461"/>
    </location>
</feature>
<feature type="active site" description="Charge relay system" evidence="4">
    <location>
        <position position="180"/>
    </location>
</feature>
<organism evidence="7 8">
    <name type="scientific">Allacma fusca</name>
    <dbReference type="NCBI Taxonomy" id="39272"/>
    <lineage>
        <taxon>Eukaryota</taxon>
        <taxon>Metazoa</taxon>
        <taxon>Ecdysozoa</taxon>
        <taxon>Arthropoda</taxon>
        <taxon>Hexapoda</taxon>
        <taxon>Collembola</taxon>
        <taxon>Symphypleona</taxon>
        <taxon>Sminthuridae</taxon>
        <taxon>Allacma</taxon>
    </lineage>
</organism>
<dbReference type="OrthoDB" id="206201at2759"/>
<dbReference type="Pfam" id="PF00082">
    <property type="entry name" value="Peptidase_S8"/>
    <property type="match status" value="1"/>
</dbReference>
<keyword evidence="2 4" id="KW-0378">Hydrolase</keyword>
<evidence type="ECO:0000256" key="2">
    <source>
        <dbReference type="ARBA" id="ARBA00022801"/>
    </source>
</evidence>
<keyword evidence="5" id="KW-0732">Signal</keyword>
<dbReference type="PANTHER" id="PTHR43806:SF67">
    <property type="entry name" value="EGF-LIKE DOMAIN-CONTAINING PROTEIN"/>
    <property type="match status" value="1"/>
</dbReference>
<comment type="caution">
    <text evidence="7">The sequence shown here is derived from an EMBL/GenBank/DDBJ whole genome shotgun (WGS) entry which is preliminary data.</text>
</comment>
<dbReference type="AlphaFoldDB" id="A0A8J2LUD9"/>
<dbReference type="EMBL" id="CAJVCH010571140">
    <property type="protein sequence ID" value="CAG7836752.1"/>
    <property type="molecule type" value="Genomic_DNA"/>
</dbReference>
<feature type="signal peptide" evidence="5">
    <location>
        <begin position="1"/>
        <end position="18"/>
    </location>
</feature>
<feature type="active site" description="Charge relay system" evidence="4">
    <location>
        <position position="387"/>
    </location>
</feature>
<feature type="active site" description="Charge relay system" evidence="4">
    <location>
        <position position="216"/>
    </location>
</feature>
<evidence type="ECO:0000259" key="6">
    <source>
        <dbReference type="Pfam" id="PF00082"/>
    </source>
</evidence>
<evidence type="ECO:0000313" key="7">
    <source>
        <dbReference type="EMBL" id="CAG7836752.1"/>
    </source>
</evidence>
<accession>A0A8J2LUD9</accession>
<dbReference type="PROSITE" id="PS51892">
    <property type="entry name" value="SUBTILASE"/>
    <property type="match status" value="1"/>
</dbReference>
<comment type="similarity">
    <text evidence="4">Belongs to the peptidase S8 family.</text>
</comment>
<proteinExistence type="inferred from homology"/>
<sequence>MKIYLILVIATFLVAALAERRFDSSILTTLQKTNSVNIIVSFKGSNTTRIVNELKTLKTSRASKAKSAYNVLKNHADTIQANLLGKLSKFKSILPIEVTQLWITNQVIIKYANRSLFEELLTLEEVSRITEEQHFKLSRNISRSGLVPNAEAQWGVVSIQAPEVWKSGFKGAGVVIASIDSGVRGTHEALKDGFRQQHGWYDPVYKTTEPIDTLGHGTHTMGTVLGRKYGIGVAPEAQWIACRACPDETCSTLDLIQCGQWIACPTDSYGNNPRCDLGPDVVSNSWGFGRTQFFHNVIQLWVAIGIIPIVSTGNFGNVCGSILSPADHNDAIAVGSVDNTNQVSMFSGRGPVSATGLMKPEIAAPGLEIYSAVHDSDYSYDYMDGTSMAAPHVSGLVALLLSRKPDLIQSQMELLLLLGAQRIAPVNETCVVRDDVYPNNHVGSGKVNAKISFDSINLLFP</sequence>
<reference evidence="7" key="1">
    <citation type="submission" date="2021-06" db="EMBL/GenBank/DDBJ databases">
        <authorList>
            <person name="Hodson N. C."/>
            <person name="Mongue J. A."/>
            <person name="Jaron S. K."/>
        </authorList>
    </citation>
    <scope>NUCLEOTIDE SEQUENCE</scope>
</reference>
<dbReference type="GO" id="GO:0004252">
    <property type="term" value="F:serine-type endopeptidase activity"/>
    <property type="evidence" value="ECO:0007669"/>
    <property type="project" value="UniProtKB-UniRule"/>
</dbReference>
<dbReference type="GO" id="GO:0006508">
    <property type="term" value="P:proteolysis"/>
    <property type="evidence" value="ECO:0007669"/>
    <property type="project" value="UniProtKB-KW"/>
</dbReference>
<dbReference type="InterPro" id="IPR023828">
    <property type="entry name" value="Peptidase_S8_Ser-AS"/>
</dbReference>
<dbReference type="PROSITE" id="PS00138">
    <property type="entry name" value="SUBTILASE_SER"/>
    <property type="match status" value="1"/>
</dbReference>
<keyword evidence="3 4" id="KW-0720">Serine protease</keyword>